<feature type="compositionally biased region" description="Low complexity" evidence="1">
    <location>
        <begin position="33"/>
        <end position="47"/>
    </location>
</feature>
<feature type="compositionally biased region" description="Low complexity" evidence="1">
    <location>
        <begin position="61"/>
        <end position="78"/>
    </location>
</feature>
<keyword evidence="3" id="KW-1185">Reference proteome</keyword>
<dbReference type="EMBL" id="CAJNNV010032289">
    <property type="protein sequence ID" value="CAE8639536.1"/>
    <property type="molecule type" value="Genomic_DNA"/>
</dbReference>
<feature type="region of interest" description="Disordered" evidence="1">
    <location>
        <begin position="29"/>
        <end position="97"/>
    </location>
</feature>
<name>A0A813HP58_POLGL</name>
<feature type="compositionally biased region" description="Polar residues" evidence="1">
    <location>
        <begin position="48"/>
        <end position="60"/>
    </location>
</feature>
<evidence type="ECO:0000256" key="1">
    <source>
        <dbReference type="SAM" id="MobiDB-lite"/>
    </source>
</evidence>
<dbReference type="Proteomes" id="UP000654075">
    <property type="component" value="Unassembled WGS sequence"/>
</dbReference>
<dbReference type="AlphaFoldDB" id="A0A813HP58"/>
<protein>
    <submittedName>
        <fullName evidence="2">Uncharacterized protein</fullName>
    </submittedName>
</protein>
<reference evidence="2" key="1">
    <citation type="submission" date="2021-02" db="EMBL/GenBank/DDBJ databases">
        <authorList>
            <person name="Dougan E. K."/>
            <person name="Rhodes N."/>
            <person name="Thang M."/>
            <person name="Chan C."/>
        </authorList>
    </citation>
    <scope>NUCLEOTIDE SEQUENCE</scope>
</reference>
<evidence type="ECO:0000313" key="2">
    <source>
        <dbReference type="EMBL" id="CAE8639536.1"/>
    </source>
</evidence>
<proteinExistence type="predicted"/>
<sequence>MLGTRDSTQRACCYHGVLACDIQNYYMYGAGANGNTNNQTQENENTTHQPTHAPAQTKQRSSSNNSNNNHNNNDNNNNQLWIGTSHRLHSTPQASPDREIEWAIRQCWSQPKQRPHIS</sequence>
<accession>A0A813HP58</accession>
<comment type="caution">
    <text evidence="2">The sequence shown here is derived from an EMBL/GenBank/DDBJ whole genome shotgun (WGS) entry which is preliminary data.</text>
</comment>
<gene>
    <name evidence="2" type="ORF">PGLA1383_LOCUS54565</name>
</gene>
<organism evidence="2 3">
    <name type="scientific">Polarella glacialis</name>
    <name type="common">Dinoflagellate</name>
    <dbReference type="NCBI Taxonomy" id="89957"/>
    <lineage>
        <taxon>Eukaryota</taxon>
        <taxon>Sar</taxon>
        <taxon>Alveolata</taxon>
        <taxon>Dinophyceae</taxon>
        <taxon>Suessiales</taxon>
        <taxon>Suessiaceae</taxon>
        <taxon>Polarella</taxon>
    </lineage>
</organism>
<evidence type="ECO:0000313" key="3">
    <source>
        <dbReference type="Proteomes" id="UP000654075"/>
    </source>
</evidence>